<evidence type="ECO:0000313" key="10">
    <source>
        <dbReference type="Proteomes" id="UP000479710"/>
    </source>
</evidence>
<dbReference type="PROSITE" id="PS00680">
    <property type="entry name" value="MAP_1"/>
    <property type="match status" value="1"/>
</dbReference>
<dbReference type="SUPFAM" id="SSF55920">
    <property type="entry name" value="Creatinase/aminopeptidase"/>
    <property type="match status" value="1"/>
</dbReference>
<dbReference type="GO" id="GO:0046872">
    <property type="term" value="F:metal ion binding"/>
    <property type="evidence" value="ECO:0007669"/>
    <property type="project" value="UniProtKB-UniRule"/>
</dbReference>
<protein>
    <recommendedName>
        <fullName evidence="6">Methionine aminopeptidase</fullName>
        <ecNumber evidence="6">3.4.11.18</ecNumber>
    </recommendedName>
</protein>
<evidence type="ECO:0000256" key="3">
    <source>
        <dbReference type="ARBA" id="ARBA00022723"/>
    </source>
</evidence>
<dbReference type="GO" id="GO:0070006">
    <property type="term" value="F:metalloaminopeptidase activity"/>
    <property type="evidence" value="ECO:0007669"/>
    <property type="project" value="UniProtKB-UniRule"/>
</dbReference>
<feature type="compositionally biased region" description="Basic residues" evidence="7">
    <location>
        <begin position="73"/>
        <end position="83"/>
    </location>
</feature>
<dbReference type="EC" id="3.4.11.18" evidence="6"/>
<gene>
    <name evidence="9" type="ORF">E2562_026962</name>
</gene>
<dbReference type="InterPro" id="IPR002467">
    <property type="entry name" value="Pept_M24A_MAP1"/>
</dbReference>
<feature type="region of interest" description="Disordered" evidence="7">
    <location>
        <begin position="64"/>
        <end position="97"/>
    </location>
</feature>
<evidence type="ECO:0000256" key="6">
    <source>
        <dbReference type="RuleBase" id="RU003653"/>
    </source>
</evidence>
<dbReference type="InterPro" id="IPR000994">
    <property type="entry name" value="Pept_M24"/>
</dbReference>
<dbReference type="InterPro" id="IPR036005">
    <property type="entry name" value="Creatinase/aminopeptidase-like"/>
</dbReference>
<evidence type="ECO:0000256" key="7">
    <source>
        <dbReference type="SAM" id="MobiDB-lite"/>
    </source>
</evidence>
<dbReference type="OrthoDB" id="3209743at2759"/>
<comment type="catalytic activity">
    <reaction evidence="5 6">
        <text>Release of N-terminal amino acids, preferentially methionine, from peptides and arylamides.</text>
        <dbReference type="EC" id="3.4.11.18"/>
    </reaction>
</comment>
<comment type="function">
    <text evidence="6">Cotranslationally removes the N-terminal methionine from nascent proteins. The N-terminal methionine is often cleaved when the second residue in the primary sequence is small and uncharged (Met-Ala-, Cys, Gly, Pro, Ser, Thr, or Val).</text>
</comment>
<dbReference type="Proteomes" id="UP000479710">
    <property type="component" value="Unassembled WGS sequence"/>
</dbReference>
<evidence type="ECO:0000259" key="8">
    <source>
        <dbReference type="Pfam" id="PF00557"/>
    </source>
</evidence>
<keyword evidence="3 5" id="KW-0479">Metal-binding</keyword>
<keyword evidence="10" id="KW-1185">Reference proteome</keyword>
<dbReference type="PANTHER" id="PTHR43330:SF5">
    <property type="entry name" value="METHIONINE AMINOPEPTIDASE"/>
    <property type="match status" value="1"/>
</dbReference>
<evidence type="ECO:0000313" key="9">
    <source>
        <dbReference type="EMBL" id="KAF0889549.1"/>
    </source>
</evidence>
<dbReference type="PRINTS" id="PR00599">
    <property type="entry name" value="MAPEPTIDASE"/>
</dbReference>
<evidence type="ECO:0000256" key="1">
    <source>
        <dbReference type="ARBA" id="ARBA00022438"/>
    </source>
</evidence>
<sequence length="357" mass="38760">MAGLGACMGSRSSPAFHAGGFLAGRPAAVSHVPARSGKAIAPSRRSIVSNRLAWVEDELMEIRDSQEQSPASLKKRPPLRRGKISPQLPVPEHIPRPSYVGSNRLQELSSVRQIHSAEGIAGMRAACKLAAHALEFAGTLIKPSVTTNQIDRAVHNMIIEAGAYPSQLGYGGFPKSICTSVNECVCHGVPDSTQLQTGDIINVDVNVFLNGYHGGASRTFVCGEVDDSIRHFLKAAEECLEKGITVCRDGVNYKKIGKKISKLAYFYGYYVVERFVGHGIGPIWHSEPLILHHANDNSGRMVEGQTFTIEPILTMEKTETVTWEDGWTTVTADGSWAAQFKHTVLVTRTGAEILTKV</sequence>
<feature type="binding site" evidence="5">
    <location>
        <position position="187"/>
    </location>
    <ligand>
        <name>substrate</name>
    </ligand>
</feature>
<organism evidence="9 10">
    <name type="scientific">Oryza meyeriana var. granulata</name>
    <dbReference type="NCBI Taxonomy" id="110450"/>
    <lineage>
        <taxon>Eukaryota</taxon>
        <taxon>Viridiplantae</taxon>
        <taxon>Streptophyta</taxon>
        <taxon>Embryophyta</taxon>
        <taxon>Tracheophyta</taxon>
        <taxon>Spermatophyta</taxon>
        <taxon>Magnoliopsida</taxon>
        <taxon>Liliopsida</taxon>
        <taxon>Poales</taxon>
        <taxon>Poaceae</taxon>
        <taxon>BOP clade</taxon>
        <taxon>Oryzoideae</taxon>
        <taxon>Oryzeae</taxon>
        <taxon>Oryzinae</taxon>
        <taxon>Oryza</taxon>
        <taxon>Oryza meyeriana</taxon>
    </lineage>
</organism>
<dbReference type="PANTHER" id="PTHR43330">
    <property type="entry name" value="METHIONINE AMINOPEPTIDASE"/>
    <property type="match status" value="1"/>
</dbReference>
<evidence type="ECO:0000256" key="4">
    <source>
        <dbReference type="ARBA" id="ARBA00022801"/>
    </source>
</evidence>
<dbReference type="GO" id="GO:0009507">
    <property type="term" value="C:chloroplast"/>
    <property type="evidence" value="ECO:0007669"/>
    <property type="project" value="TreeGrafter"/>
</dbReference>
<dbReference type="Gene3D" id="3.90.230.10">
    <property type="entry name" value="Creatinase/methionine aminopeptidase superfamily"/>
    <property type="match status" value="1"/>
</dbReference>
<proteinExistence type="inferred from homology"/>
<dbReference type="NCBIfam" id="TIGR00500">
    <property type="entry name" value="met_pdase_I"/>
    <property type="match status" value="1"/>
</dbReference>
<dbReference type="EMBL" id="SPHZ02000012">
    <property type="protein sequence ID" value="KAF0889549.1"/>
    <property type="molecule type" value="Genomic_DNA"/>
</dbReference>
<dbReference type="CDD" id="cd01086">
    <property type="entry name" value="MetAP1"/>
    <property type="match status" value="1"/>
</dbReference>
<evidence type="ECO:0000256" key="5">
    <source>
        <dbReference type="HAMAP-Rule" id="MF_03174"/>
    </source>
</evidence>
<dbReference type="GO" id="GO:0004239">
    <property type="term" value="F:initiator methionyl aminopeptidase activity"/>
    <property type="evidence" value="ECO:0007669"/>
    <property type="project" value="UniProtKB-UniRule"/>
</dbReference>
<feature type="domain" description="Peptidase M24" evidence="8">
    <location>
        <begin position="122"/>
        <end position="347"/>
    </location>
</feature>
<keyword evidence="1 5" id="KW-0031">Aminopeptidase</keyword>
<comment type="caution">
    <text evidence="5">Lacks conserved residue(s) required for the propagation of feature annotation.</text>
</comment>
<dbReference type="InterPro" id="IPR001714">
    <property type="entry name" value="Pept_M24_MAP"/>
</dbReference>
<feature type="binding site" evidence="5">
    <location>
        <position position="285"/>
    </location>
    <ligand>
        <name>substrate</name>
    </ligand>
</feature>
<feature type="binding site" evidence="5">
    <location>
        <position position="204"/>
    </location>
    <ligand>
        <name>a divalent metal cation</name>
        <dbReference type="ChEBI" id="CHEBI:60240"/>
        <label>1</label>
    </ligand>
</feature>
<dbReference type="AlphaFoldDB" id="A0A6G1BNJ8"/>
<keyword evidence="4 5" id="KW-0378">Hydrolase</keyword>
<dbReference type="Pfam" id="PF00557">
    <property type="entry name" value="Peptidase_M24"/>
    <property type="match status" value="1"/>
</dbReference>
<dbReference type="HAMAP" id="MF_01974">
    <property type="entry name" value="MetAP_1"/>
    <property type="match status" value="1"/>
</dbReference>
<accession>A0A6G1BNJ8</accession>
<feature type="binding site" evidence="5">
    <location>
        <position position="278"/>
    </location>
    <ligand>
        <name>a divalent metal cation</name>
        <dbReference type="ChEBI" id="CHEBI:60240"/>
        <label>2</label>
        <note>catalytic</note>
    </ligand>
</feature>
<name>A0A6G1BNJ8_9ORYZ</name>
<feature type="binding site" evidence="5">
    <location>
        <position position="310"/>
    </location>
    <ligand>
        <name>a divalent metal cation</name>
        <dbReference type="ChEBI" id="CHEBI:60240"/>
        <label>2</label>
        <note>catalytic</note>
    </ligand>
</feature>
<reference evidence="9 10" key="1">
    <citation type="submission" date="2019-11" db="EMBL/GenBank/DDBJ databases">
        <title>Whole genome sequence of Oryza granulata.</title>
        <authorList>
            <person name="Li W."/>
        </authorList>
    </citation>
    <scope>NUCLEOTIDE SEQUENCE [LARGE SCALE GENOMIC DNA]</scope>
    <source>
        <strain evidence="10">cv. Menghai</strain>
        <tissue evidence="9">Leaf</tissue>
    </source>
</reference>
<keyword evidence="2 5" id="KW-0645">Protease</keyword>
<comment type="caution">
    <text evidence="9">The sequence shown here is derived from an EMBL/GenBank/DDBJ whole genome shotgun (WGS) entry which is preliminary data.</text>
</comment>
<dbReference type="GO" id="GO:0006508">
    <property type="term" value="P:proteolysis"/>
    <property type="evidence" value="ECO:0007669"/>
    <property type="project" value="UniProtKB-KW"/>
</dbReference>
<evidence type="ECO:0000256" key="2">
    <source>
        <dbReference type="ARBA" id="ARBA00022670"/>
    </source>
</evidence>
<comment type="cofactor">
    <cofactor evidence="5">
        <name>Co(2+)</name>
        <dbReference type="ChEBI" id="CHEBI:48828"/>
    </cofactor>
    <cofactor evidence="5">
        <name>Zn(2+)</name>
        <dbReference type="ChEBI" id="CHEBI:29105"/>
    </cofactor>
    <cofactor evidence="5">
        <name>Mn(2+)</name>
        <dbReference type="ChEBI" id="CHEBI:29035"/>
    </cofactor>
    <cofactor evidence="5">
        <name>Fe(2+)</name>
        <dbReference type="ChEBI" id="CHEBI:29033"/>
    </cofactor>
    <text evidence="5">Binds 2 divalent metal cations per subunit. Has a high-affinity and a low affinity metal-binding site. The true nature of the physiological cofactor is under debate. The enzyme is active with cobalt, zinc, manganese or divalent iron ions. Most likely, methionine aminopeptidases function as mononuclear Fe(2+)-metalloproteases under physiological conditions, and the catalytically relevant metal-binding site has been assigned to the histidine-containing high-affinity site.</text>
</comment>
<comment type="similarity">
    <text evidence="5">Belongs to the peptidase M24A family. Methionine aminopeptidase type 1 subfamily.</text>
</comment>